<dbReference type="InterPro" id="IPR050438">
    <property type="entry name" value="LMW_PTPase"/>
</dbReference>
<evidence type="ECO:0000256" key="3">
    <source>
        <dbReference type="ARBA" id="ARBA00022801"/>
    </source>
</evidence>
<dbReference type="SUPFAM" id="SSF52788">
    <property type="entry name" value="Phosphotyrosine protein phosphatases I"/>
    <property type="match status" value="1"/>
</dbReference>
<dbReference type="PRINTS" id="PR00719">
    <property type="entry name" value="LMWPTPASE"/>
</dbReference>
<dbReference type="SMART" id="SM00226">
    <property type="entry name" value="LMWPc"/>
    <property type="match status" value="1"/>
</dbReference>
<sequence length="171" mass="18900">MKASLINGKLLKNKEKLSVLFICLGNICRSPTADGVFRKLVADARIDHKVVVDSAGTAAWHIGKSPDSRSQSFALRRGYDLSGLRARQVNEVDFDTFDLLLAMDSENYSNLMQLCPKGSEHKVKKLLSFSSIAPDEDVPDPYYGGDKGFEQVLDLVEDACDQLLKYVKSGL</sequence>
<dbReference type="EC" id="3.1.3.48" evidence="2"/>
<name>A0AA37S966_9GAMM</name>
<evidence type="ECO:0000259" key="6">
    <source>
        <dbReference type="SMART" id="SM00226"/>
    </source>
</evidence>
<comment type="caution">
    <text evidence="7">The sequence shown here is derived from an EMBL/GenBank/DDBJ whole genome shotgun (WGS) entry which is preliminary data.</text>
</comment>
<dbReference type="FunFam" id="3.40.50.2300:FF:000113">
    <property type="entry name" value="Low molecular weight protein-tyrosine-phosphatase"/>
    <property type="match status" value="1"/>
</dbReference>
<dbReference type="PANTHER" id="PTHR11717">
    <property type="entry name" value="LOW MOLECULAR WEIGHT PROTEIN TYROSINE PHOSPHATASE"/>
    <property type="match status" value="1"/>
</dbReference>
<dbReference type="InterPro" id="IPR036196">
    <property type="entry name" value="Ptyr_pPase_sf"/>
</dbReference>
<evidence type="ECO:0000256" key="2">
    <source>
        <dbReference type="ARBA" id="ARBA00013064"/>
    </source>
</evidence>
<accession>A0AA37S966</accession>
<keyword evidence="8" id="KW-1185">Reference proteome</keyword>
<feature type="active site" description="Proton donor" evidence="5">
    <location>
        <position position="140"/>
    </location>
</feature>
<keyword evidence="3" id="KW-0378">Hydrolase</keyword>
<evidence type="ECO:0000256" key="1">
    <source>
        <dbReference type="ARBA" id="ARBA00011063"/>
    </source>
</evidence>
<dbReference type="PANTHER" id="PTHR11717:SF7">
    <property type="entry name" value="LOW MOLECULAR WEIGHT PHOSPHOTYROSINE PROTEIN PHOSPHATASE"/>
    <property type="match status" value="1"/>
</dbReference>
<comment type="similarity">
    <text evidence="1">Belongs to the low molecular weight phosphotyrosine protein phosphatase family.</text>
</comment>
<protein>
    <recommendedName>
        <fullName evidence="2">protein-tyrosine-phosphatase</fullName>
        <ecNumber evidence="2">3.1.3.48</ecNumber>
    </recommendedName>
</protein>
<dbReference type="Gene3D" id="3.40.50.2300">
    <property type="match status" value="1"/>
</dbReference>
<proteinExistence type="inferred from homology"/>
<evidence type="ECO:0000256" key="4">
    <source>
        <dbReference type="ARBA" id="ARBA00022912"/>
    </source>
</evidence>
<reference evidence="7" key="1">
    <citation type="journal article" date="2014" name="Int. J. Syst. Evol. Microbiol.">
        <title>Complete genome sequence of Corynebacterium casei LMG S-19264T (=DSM 44701T), isolated from a smear-ripened cheese.</title>
        <authorList>
            <consortium name="US DOE Joint Genome Institute (JGI-PGF)"/>
            <person name="Walter F."/>
            <person name="Albersmeier A."/>
            <person name="Kalinowski J."/>
            <person name="Ruckert C."/>
        </authorList>
    </citation>
    <scope>NUCLEOTIDE SEQUENCE</scope>
    <source>
        <strain evidence="7">NBRC 110071</strain>
    </source>
</reference>
<dbReference type="AlphaFoldDB" id="A0AA37S966"/>
<dbReference type="InterPro" id="IPR023485">
    <property type="entry name" value="Ptyr_pPase"/>
</dbReference>
<keyword evidence="4" id="KW-0904">Protein phosphatase</keyword>
<evidence type="ECO:0000256" key="5">
    <source>
        <dbReference type="PIRSR" id="PIRSR617867-1"/>
    </source>
</evidence>
<dbReference type="CDD" id="cd16343">
    <property type="entry name" value="LMWPTP"/>
    <property type="match status" value="1"/>
</dbReference>
<feature type="active site" evidence="5">
    <location>
        <position position="29"/>
    </location>
</feature>
<feature type="domain" description="Phosphotyrosine protein phosphatase I" evidence="6">
    <location>
        <begin position="17"/>
        <end position="166"/>
    </location>
</feature>
<feature type="active site" description="Nucleophile" evidence="5">
    <location>
        <position position="23"/>
    </location>
</feature>
<dbReference type="InterPro" id="IPR017867">
    <property type="entry name" value="Tyr_phospatase_low_mol_wt"/>
</dbReference>
<dbReference type="Proteomes" id="UP001161389">
    <property type="component" value="Unassembled WGS sequence"/>
</dbReference>
<dbReference type="EMBL" id="BSNM01000014">
    <property type="protein sequence ID" value="GLQ31672.1"/>
    <property type="molecule type" value="Genomic_DNA"/>
</dbReference>
<gene>
    <name evidence="7" type="primary">ptpA</name>
    <name evidence="7" type="ORF">GCM10007876_21510</name>
</gene>
<dbReference type="Pfam" id="PF01451">
    <property type="entry name" value="LMWPc"/>
    <property type="match status" value="1"/>
</dbReference>
<evidence type="ECO:0000313" key="7">
    <source>
        <dbReference type="EMBL" id="GLQ31672.1"/>
    </source>
</evidence>
<reference evidence="7" key="2">
    <citation type="submission" date="2023-01" db="EMBL/GenBank/DDBJ databases">
        <title>Draft genome sequence of Litoribrevibacter albus strain NBRC 110071.</title>
        <authorList>
            <person name="Sun Q."/>
            <person name="Mori K."/>
        </authorList>
    </citation>
    <scope>NUCLEOTIDE SEQUENCE</scope>
    <source>
        <strain evidence="7">NBRC 110071</strain>
    </source>
</reference>
<evidence type="ECO:0000313" key="8">
    <source>
        <dbReference type="Proteomes" id="UP001161389"/>
    </source>
</evidence>
<organism evidence="7 8">
    <name type="scientific">Litoribrevibacter albus</name>
    <dbReference type="NCBI Taxonomy" id="1473156"/>
    <lineage>
        <taxon>Bacteria</taxon>
        <taxon>Pseudomonadati</taxon>
        <taxon>Pseudomonadota</taxon>
        <taxon>Gammaproteobacteria</taxon>
        <taxon>Oceanospirillales</taxon>
        <taxon>Oceanospirillaceae</taxon>
        <taxon>Litoribrevibacter</taxon>
    </lineage>
</organism>
<dbReference type="GO" id="GO:0004725">
    <property type="term" value="F:protein tyrosine phosphatase activity"/>
    <property type="evidence" value="ECO:0007669"/>
    <property type="project" value="UniProtKB-EC"/>
</dbReference>